<dbReference type="KEGG" id="salo:EF888_07325"/>
<evidence type="ECO:0000313" key="1">
    <source>
        <dbReference type="EMBL" id="PWK55529.1"/>
    </source>
</evidence>
<name>A0A316G3R7_9RHOB</name>
<protein>
    <submittedName>
        <fullName evidence="1">Uncharacterized protein</fullName>
    </submittedName>
</protein>
<keyword evidence="2" id="KW-1185">Reference proteome</keyword>
<organism evidence="1 2">
    <name type="scientific">Silicimonas algicola</name>
    <dbReference type="NCBI Taxonomy" id="1826607"/>
    <lineage>
        <taxon>Bacteria</taxon>
        <taxon>Pseudomonadati</taxon>
        <taxon>Pseudomonadota</taxon>
        <taxon>Alphaproteobacteria</taxon>
        <taxon>Rhodobacterales</taxon>
        <taxon>Paracoccaceae</taxon>
    </lineage>
</organism>
<gene>
    <name evidence="1" type="ORF">C8D95_107195</name>
</gene>
<dbReference type="OrthoDB" id="10016242at2"/>
<proteinExistence type="predicted"/>
<sequence>MTQTRGKPALAFTHNGGFVRDILPEHIEAAYIQAYDEIAPPTFVSEAANLLRFRIVDVDNPRKRFTEADIKKVRDAAKRLRLALLAFPDQTGLLQSLEHRMKREVNSGDLHTWVALLERSDTARPYQASRSFKWAISELAKFLRAEGKSPARNGTGPFFRLVEGIERQYPGLMFPTETVGTGRQQYISRALK</sequence>
<dbReference type="EMBL" id="QGGV01000007">
    <property type="protein sequence ID" value="PWK55529.1"/>
    <property type="molecule type" value="Genomic_DNA"/>
</dbReference>
<accession>A0A316G3R7</accession>
<reference evidence="1 2" key="1">
    <citation type="submission" date="2018-05" db="EMBL/GenBank/DDBJ databases">
        <title>Genomic Encyclopedia of Type Strains, Phase IV (KMG-IV): sequencing the most valuable type-strain genomes for metagenomic binning, comparative biology and taxonomic classification.</title>
        <authorList>
            <person name="Goeker M."/>
        </authorList>
    </citation>
    <scope>NUCLEOTIDE SEQUENCE [LARGE SCALE GENOMIC DNA]</scope>
    <source>
        <strain evidence="1 2">DSM 103371</strain>
    </source>
</reference>
<evidence type="ECO:0000313" key="2">
    <source>
        <dbReference type="Proteomes" id="UP000245390"/>
    </source>
</evidence>
<dbReference type="AlphaFoldDB" id="A0A316G3R7"/>
<dbReference type="RefSeq" id="WP_109760112.1">
    <property type="nucleotide sequence ID" value="NZ_CP034588.1"/>
</dbReference>
<dbReference type="Proteomes" id="UP000245390">
    <property type="component" value="Unassembled WGS sequence"/>
</dbReference>
<comment type="caution">
    <text evidence="1">The sequence shown here is derived from an EMBL/GenBank/DDBJ whole genome shotgun (WGS) entry which is preliminary data.</text>
</comment>